<name>A0A1H8Q858_9FLAO</name>
<proteinExistence type="predicted"/>
<dbReference type="OrthoDB" id="1274341at2"/>
<dbReference type="STRING" id="604089.SAMN04487942_2943"/>
<dbReference type="RefSeq" id="WP_091172768.1">
    <property type="nucleotide sequence ID" value="NZ_CBCSFM010000004.1"/>
</dbReference>
<dbReference type="EMBL" id="FODN01000007">
    <property type="protein sequence ID" value="SEO50218.1"/>
    <property type="molecule type" value="Genomic_DNA"/>
</dbReference>
<organism evidence="1 2">
    <name type="scientific">Flavobacterium sinopsychrotolerans</name>
    <dbReference type="NCBI Taxonomy" id="604089"/>
    <lineage>
        <taxon>Bacteria</taxon>
        <taxon>Pseudomonadati</taxon>
        <taxon>Bacteroidota</taxon>
        <taxon>Flavobacteriia</taxon>
        <taxon>Flavobacteriales</taxon>
        <taxon>Flavobacteriaceae</taxon>
        <taxon>Flavobacterium</taxon>
    </lineage>
</organism>
<dbReference type="AlphaFoldDB" id="A0A1H8Q858"/>
<evidence type="ECO:0000313" key="1">
    <source>
        <dbReference type="EMBL" id="SEO50218.1"/>
    </source>
</evidence>
<keyword evidence="2" id="KW-1185">Reference proteome</keyword>
<accession>A0A1H8Q858</accession>
<dbReference type="Proteomes" id="UP000198657">
    <property type="component" value="Unassembled WGS sequence"/>
</dbReference>
<protein>
    <submittedName>
        <fullName evidence="1">Uncharacterized protein</fullName>
    </submittedName>
</protein>
<evidence type="ECO:0000313" key="2">
    <source>
        <dbReference type="Proteomes" id="UP000198657"/>
    </source>
</evidence>
<sequence>MLKNILNLEGAQKLTKNEQKSIKGGVYTAVPAGCDSLYIASEGGDDCFNRTGISGKIVLIYDRYYCCV</sequence>
<reference evidence="2" key="1">
    <citation type="submission" date="2016-10" db="EMBL/GenBank/DDBJ databases">
        <authorList>
            <person name="Varghese N."/>
            <person name="Submissions S."/>
        </authorList>
    </citation>
    <scope>NUCLEOTIDE SEQUENCE [LARGE SCALE GENOMIC DNA]</scope>
    <source>
        <strain evidence="2">CGMCC 1.8704</strain>
    </source>
</reference>
<gene>
    <name evidence="1" type="ORF">SAMN04487942_2943</name>
</gene>